<feature type="active site" evidence="5">
    <location>
        <position position="311"/>
    </location>
</feature>
<dbReference type="PANTHER" id="PTHR47966:SF40">
    <property type="entry name" value="ASPARTIC PROTEASE 3"/>
    <property type="match status" value="1"/>
</dbReference>
<dbReference type="CDD" id="cd05471">
    <property type="entry name" value="pepsin_like"/>
    <property type="match status" value="1"/>
</dbReference>
<keyword evidence="10" id="KW-1185">Reference proteome</keyword>
<evidence type="ECO:0000256" key="2">
    <source>
        <dbReference type="ARBA" id="ARBA00022670"/>
    </source>
</evidence>
<dbReference type="InterPro" id="IPR021109">
    <property type="entry name" value="Peptidase_aspartic_dom_sf"/>
</dbReference>
<dbReference type="Pfam" id="PF00026">
    <property type="entry name" value="Asp"/>
    <property type="match status" value="1"/>
</dbReference>
<accession>A0A7I4YGT6</accession>
<keyword evidence="3 7" id="KW-0064">Aspartyl protease</keyword>
<evidence type="ECO:0000256" key="3">
    <source>
        <dbReference type="ARBA" id="ARBA00022750"/>
    </source>
</evidence>
<dbReference type="WBParaSite" id="HCON_00100215-00001">
    <property type="protein sequence ID" value="HCON_00100215-00001"/>
    <property type="gene ID" value="HCON_00100215"/>
</dbReference>
<keyword evidence="4 7" id="KW-0378">Hydrolase</keyword>
<dbReference type="PANTHER" id="PTHR47966">
    <property type="entry name" value="BETA-SITE APP-CLEAVING ENZYME, ISOFORM A-RELATED"/>
    <property type="match status" value="1"/>
</dbReference>
<dbReference type="Gene3D" id="2.40.70.10">
    <property type="entry name" value="Acid Proteases"/>
    <property type="match status" value="2"/>
</dbReference>
<dbReference type="GO" id="GO:0006508">
    <property type="term" value="P:proteolysis"/>
    <property type="evidence" value="ECO:0007669"/>
    <property type="project" value="UniProtKB-KW"/>
</dbReference>
<dbReference type="InterPro" id="IPR001461">
    <property type="entry name" value="Aspartic_peptidase_A1"/>
</dbReference>
<dbReference type="AlphaFoldDB" id="A0A7I4YGT6"/>
<evidence type="ECO:0000259" key="9">
    <source>
        <dbReference type="PROSITE" id="PS51767"/>
    </source>
</evidence>
<reference evidence="11" key="1">
    <citation type="submission" date="2020-12" db="UniProtKB">
        <authorList>
            <consortium name="WormBaseParasite"/>
        </authorList>
    </citation>
    <scope>IDENTIFICATION</scope>
    <source>
        <strain evidence="11">MHco3</strain>
    </source>
</reference>
<dbReference type="PRINTS" id="PR00792">
    <property type="entry name" value="PEPSIN"/>
</dbReference>
<dbReference type="FunFam" id="2.40.70.10:FF:000115">
    <property type="entry name" value="Lysosomal aspartic protease"/>
    <property type="match status" value="1"/>
</dbReference>
<feature type="chain" id="PRO_5029541498" evidence="8">
    <location>
        <begin position="18"/>
        <end position="420"/>
    </location>
</feature>
<feature type="signal peptide" evidence="8">
    <location>
        <begin position="1"/>
        <end position="17"/>
    </location>
</feature>
<dbReference type="Proteomes" id="UP000025227">
    <property type="component" value="Unplaced"/>
</dbReference>
<evidence type="ECO:0000313" key="10">
    <source>
        <dbReference type="Proteomes" id="UP000025227"/>
    </source>
</evidence>
<feature type="disulfide bond" evidence="6">
    <location>
        <begin position="130"/>
        <end position="137"/>
    </location>
</feature>
<evidence type="ECO:0000256" key="7">
    <source>
        <dbReference type="RuleBase" id="RU000454"/>
    </source>
</evidence>
<keyword evidence="8" id="KW-0732">Signal</keyword>
<keyword evidence="6" id="KW-1015">Disulfide bond</keyword>
<feature type="domain" description="Peptidase A1" evidence="9">
    <location>
        <begin position="99"/>
        <end position="417"/>
    </location>
</feature>
<dbReference type="InterPro" id="IPR034164">
    <property type="entry name" value="Pepsin-like_dom"/>
</dbReference>
<evidence type="ECO:0000256" key="5">
    <source>
        <dbReference type="PIRSR" id="PIRSR601461-1"/>
    </source>
</evidence>
<dbReference type="InterPro" id="IPR001969">
    <property type="entry name" value="Aspartic_peptidase_AS"/>
</dbReference>
<dbReference type="GO" id="GO:0005764">
    <property type="term" value="C:lysosome"/>
    <property type="evidence" value="ECO:0007669"/>
    <property type="project" value="TreeGrafter"/>
</dbReference>
<dbReference type="PROSITE" id="PS51767">
    <property type="entry name" value="PEPTIDASE_A1"/>
    <property type="match status" value="1"/>
</dbReference>
<evidence type="ECO:0000256" key="4">
    <source>
        <dbReference type="ARBA" id="ARBA00022801"/>
    </source>
</evidence>
<evidence type="ECO:0000256" key="8">
    <source>
        <dbReference type="SAM" id="SignalP"/>
    </source>
</evidence>
<proteinExistence type="inferred from homology"/>
<evidence type="ECO:0000313" key="11">
    <source>
        <dbReference type="WBParaSite" id="HCON_00100215-00001"/>
    </source>
</evidence>
<name>A0A7I4YGT6_HAECO</name>
<organism evidence="10 11">
    <name type="scientific">Haemonchus contortus</name>
    <name type="common">Barber pole worm</name>
    <dbReference type="NCBI Taxonomy" id="6289"/>
    <lineage>
        <taxon>Eukaryota</taxon>
        <taxon>Metazoa</taxon>
        <taxon>Ecdysozoa</taxon>
        <taxon>Nematoda</taxon>
        <taxon>Chromadorea</taxon>
        <taxon>Rhabditida</taxon>
        <taxon>Rhabditina</taxon>
        <taxon>Rhabditomorpha</taxon>
        <taxon>Strongyloidea</taxon>
        <taxon>Trichostrongylidae</taxon>
        <taxon>Haemonchus</taxon>
    </lineage>
</organism>
<dbReference type="OrthoDB" id="771136at2759"/>
<keyword evidence="2 7" id="KW-0645">Protease</keyword>
<dbReference type="InterPro" id="IPR033121">
    <property type="entry name" value="PEPTIDASE_A1"/>
</dbReference>
<evidence type="ECO:0000256" key="6">
    <source>
        <dbReference type="PIRSR" id="PIRSR601461-2"/>
    </source>
</evidence>
<feature type="active site" evidence="5">
    <location>
        <position position="117"/>
    </location>
</feature>
<dbReference type="GO" id="GO:0004190">
    <property type="term" value="F:aspartic-type endopeptidase activity"/>
    <property type="evidence" value="ECO:0007669"/>
    <property type="project" value="UniProtKB-KW"/>
</dbReference>
<dbReference type="PROSITE" id="PS00141">
    <property type="entry name" value="ASP_PROTEASE"/>
    <property type="match status" value="1"/>
</dbReference>
<comment type="similarity">
    <text evidence="1 7">Belongs to the peptidase A1 family.</text>
</comment>
<dbReference type="SUPFAM" id="SSF50630">
    <property type="entry name" value="Acid proteases"/>
    <property type="match status" value="1"/>
</dbReference>
<evidence type="ECO:0000256" key="1">
    <source>
        <dbReference type="ARBA" id="ARBA00007447"/>
    </source>
</evidence>
<protein>
    <submittedName>
        <fullName evidence="11">Peptidase A1 domain-containing protein</fullName>
    </submittedName>
</protein>
<sequence length="420" mass="47781">MTPILLLLLSTCLSIEAMIRVPLKKTTVRRRSSSIKNLVLGYEELPGYWSRPYYIPTGYWSRPYYTPTGYWSRPYYITENGNNLHDMNEKLYNNFAGEYYGPIQIGSPPQTFEVIFDTGSSNLWVPCADCSQTPEFCKNHKKFHCESSSTCQPTHYPLPLRYGTGSMNGQVDYDRVCIGNSVNCFRQGFGCMQQVFDMDGVPYDGILGMGWPAFSTDYLPTPLENLFSNQEVCPEAVFAFWLNRNFSRNAVVGELTLCGIDPSRYQDPIYWVPLIRETFETQSQWTVPLREISVKSGNPLYIPGIFKAAVDSGTSLISGPERYIQMILNHIGIGFEEIDCSKASLYPTITFILGDYKFSLEGKRYFVEQPDGRCSVGFQINPATIGWEAYDMWILGDAFMNNFYTIFDYANEQVGFAIPA</sequence>